<feature type="region of interest" description="Disordered" evidence="1">
    <location>
        <begin position="36"/>
        <end position="64"/>
    </location>
</feature>
<proteinExistence type="predicted"/>
<evidence type="ECO:0000256" key="1">
    <source>
        <dbReference type="SAM" id="MobiDB-lite"/>
    </source>
</evidence>
<dbReference type="EMBL" id="VSRR010113505">
    <property type="protein sequence ID" value="MPC98301.1"/>
    <property type="molecule type" value="Genomic_DNA"/>
</dbReference>
<name>A0A5B7JJR1_PORTR</name>
<reference evidence="2 3" key="1">
    <citation type="submission" date="2019-05" db="EMBL/GenBank/DDBJ databases">
        <title>Another draft genome of Portunus trituberculatus and its Hox gene families provides insights of decapod evolution.</title>
        <authorList>
            <person name="Jeong J.-H."/>
            <person name="Song I."/>
            <person name="Kim S."/>
            <person name="Choi T."/>
            <person name="Kim D."/>
            <person name="Ryu S."/>
            <person name="Kim W."/>
        </authorList>
    </citation>
    <scope>NUCLEOTIDE SEQUENCE [LARGE SCALE GENOMIC DNA]</scope>
    <source>
        <tissue evidence="2">Muscle</tissue>
    </source>
</reference>
<dbReference type="AlphaFoldDB" id="A0A5B7JJR1"/>
<dbReference type="Proteomes" id="UP000324222">
    <property type="component" value="Unassembled WGS sequence"/>
</dbReference>
<evidence type="ECO:0000313" key="3">
    <source>
        <dbReference type="Proteomes" id="UP000324222"/>
    </source>
</evidence>
<organism evidence="2 3">
    <name type="scientific">Portunus trituberculatus</name>
    <name type="common">Swimming crab</name>
    <name type="synonym">Neptunus trituberculatus</name>
    <dbReference type="NCBI Taxonomy" id="210409"/>
    <lineage>
        <taxon>Eukaryota</taxon>
        <taxon>Metazoa</taxon>
        <taxon>Ecdysozoa</taxon>
        <taxon>Arthropoda</taxon>
        <taxon>Crustacea</taxon>
        <taxon>Multicrustacea</taxon>
        <taxon>Malacostraca</taxon>
        <taxon>Eumalacostraca</taxon>
        <taxon>Eucarida</taxon>
        <taxon>Decapoda</taxon>
        <taxon>Pleocyemata</taxon>
        <taxon>Brachyura</taxon>
        <taxon>Eubrachyura</taxon>
        <taxon>Portunoidea</taxon>
        <taxon>Portunidae</taxon>
        <taxon>Portuninae</taxon>
        <taxon>Portunus</taxon>
    </lineage>
</organism>
<sequence>MWGFHGNFWAKGDIFLWYLLSQNPPARIPLPRVRKPNLHSERGQDSNPCAWRPSDPKARMAPQYHGGSSVCLSIVLEVKTD</sequence>
<protein>
    <submittedName>
        <fullName evidence="2">Uncharacterized protein</fullName>
    </submittedName>
</protein>
<gene>
    <name evidence="2" type="ORF">E2C01_093665</name>
</gene>
<comment type="caution">
    <text evidence="2">The sequence shown here is derived from an EMBL/GenBank/DDBJ whole genome shotgun (WGS) entry which is preliminary data.</text>
</comment>
<accession>A0A5B7JJR1</accession>
<evidence type="ECO:0000313" key="2">
    <source>
        <dbReference type="EMBL" id="MPC98301.1"/>
    </source>
</evidence>
<keyword evidence="3" id="KW-1185">Reference proteome</keyword>